<dbReference type="InterPro" id="IPR029058">
    <property type="entry name" value="AB_hydrolase_fold"/>
</dbReference>
<protein>
    <submittedName>
        <fullName evidence="2">PGAP1 family protein</fullName>
    </submittedName>
</protein>
<dbReference type="Proteomes" id="UP000001219">
    <property type="component" value="Chromosome"/>
</dbReference>
<accession>D0LDW5</accession>
<evidence type="ECO:0000313" key="3">
    <source>
        <dbReference type="Proteomes" id="UP000001219"/>
    </source>
</evidence>
<dbReference type="Gene3D" id="3.40.50.1820">
    <property type="entry name" value="alpha/beta hydrolase"/>
    <property type="match status" value="1"/>
</dbReference>
<name>D0LDW5_GORB4</name>
<dbReference type="Pfam" id="PF07819">
    <property type="entry name" value="PGAP1"/>
    <property type="match status" value="1"/>
</dbReference>
<reference evidence="3" key="1">
    <citation type="submission" date="2009-10" db="EMBL/GenBank/DDBJ databases">
        <title>The complete chromosome of Gordonia bronchialis DSM 43247.</title>
        <authorList>
            <consortium name="US DOE Joint Genome Institute (JGI-PGF)"/>
            <person name="Lucas S."/>
            <person name="Copeland A."/>
            <person name="Lapidus A."/>
            <person name="Glavina del Rio T."/>
            <person name="Dalin E."/>
            <person name="Tice H."/>
            <person name="Bruce D."/>
            <person name="Goodwin L."/>
            <person name="Pitluck S."/>
            <person name="Kyrpides N."/>
            <person name="Mavromatis K."/>
            <person name="Ivanova N."/>
            <person name="Ovchinnikova G."/>
            <person name="Saunders E."/>
            <person name="Brettin T."/>
            <person name="Detter J.C."/>
            <person name="Han C."/>
            <person name="Larimer F."/>
            <person name="Land M."/>
            <person name="Hauser L."/>
            <person name="Markowitz V."/>
            <person name="Cheng J.-F."/>
            <person name="Hugenholtz P."/>
            <person name="Woyke T."/>
            <person name="Wu D."/>
            <person name="Jando M."/>
            <person name="Schneider S."/>
            <person name="Goeker M."/>
            <person name="Klenk H.-P."/>
            <person name="Eisen J.A."/>
        </authorList>
    </citation>
    <scope>NUCLEOTIDE SEQUENCE [LARGE SCALE GENOMIC DNA]</scope>
    <source>
        <strain evidence="3">ATCC 25592 / DSM 43247 / BCRC 13721 / JCM 3198 / KCTC 3076 / NBRC 16047 / NCTC 10667</strain>
    </source>
</reference>
<organism evidence="2 3">
    <name type="scientific">Gordonia bronchialis (strain ATCC 25592 / DSM 43247 / BCRC 13721 / JCM 3198 / KCTC 3076 / NBRC 16047 / NCTC 10667)</name>
    <name type="common">Rhodococcus bronchialis</name>
    <dbReference type="NCBI Taxonomy" id="526226"/>
    <lineage>
        <taxon>Bacteria</taxon>
        <taxon>Bacillati</taxon>
        <taxon>Actinomycetota</taxon>
        <taxon>Actinomycetes</taxon>
        <taxon>Mycobacteriales</taxon>
        <taxon>Gordoniaceae</taxon>
        <taxon>Gordonia</taxon>
    </lineage>
</organism>
<keyword evidence="3" id="KW-1185">Reference proteome</keyword>
<dbReference type="EMBL" id="CP001802">
    <property type="protein sequence ID" value="ACY21738.1"/>
    <property type="molecule type" value="Genomic_DNA"/>
</dbReference>
<reference evidence="2 3" key="2">
    <citation type="journal article" date="2010" name="Stand. Genomic Sci.">
        <title>Complete genome sequence of Gordonia bronchialis type strain (3410).</title>
        <authorList>
            <person name="Ivanova N."/>
            <person name="Sikorski J."/>
            <person name="Jando M."/>
            <person name="Lapidus A."/>
            <person name="Nolan M."/>
            <person name="Lucas S."/>
            <person name="Del Rio T.G."/>
            <person name="Tice H."/>
            <person name="Copeland A."/>
            <person name="Cheng J.F."/>
            <person name="Chen F."/>
            <person name="Bruce D."/>
            <person name="Goodwin L."/>
            <person name="Pitluck S."/>
            <person name="Mavromatis K."/>
            <person name="Ovchinnikova G."/>
            <person name="Pati A."/>
            <person name="Chen A."/>
            <person name="Palaniappan K."/>
            <person name="Land M."/>
            <person name="Hauser L."/>
            <person name="Chang Y.J."/>
            <person name="Jeffries C.D."/>
            <person name="Chain P."/>
            <person name="Saunders E."/>
            <person name="Han C."/>
            <person name="Detter J.C."/>
            <person name="Brettin T."/>
            <person name="Rohde M."/>
            <person name="Goker M."/>
            <person name="Bristow J."/>
            <person name="Eisen J.A."/>
            <person name="Markowitz V."/>
            <person name="Hugenholtz P."/>
            <person name="Klenk H.P."/>
            <person name="Kyrpides N.C."/>
        </authorList>
    </citation>
    <scope>NUCLEOTIDE SEQUENCE [LARGE SCALE GENOMIC DNA]</scope>
    <source>
        <strain evidence="3">ATCC 25592 / DSM 43247 / BCRC 13721 / JCM 3198 / KCTC 3076 / NBRC 16047 / NCTC 10667</strain>
    </source>
</reference>
<dbReference type="eggNOG" id="COG1075">
    <property type="taxonomic scope" value="Bacteria"/>
</dbReference>
<proteinExistence type="predicted"/>
<dbReference type="RefSeq" id="WP_012834293.1">
    <property type="nucleotide sequence ID" value="NC_013441.1"/>
</dbReference>
<dbReference type="OrthoDB" id="8871309at2"/>
<dbReference type="GO" id="GO:0016788">
    <property type="term" value="F:hydrolase activity, acting on ester bonds"/>
    <property type="evidence" value="ECO:0007669"/>
    <property type="project" value="InterPro"/>
</dbReference>
<dbReference type="STRING" id="526226.Gbro_2497"/>
<dbReference type="KEGG" id="gbr:Gbro_2497"/>
<sequence>MVGQPTTRRDEVRELGRLGLTELARATRGIAAVHRSVSGTVFGGLARTPLRPWTEPSHTTHETISEGIYDALASGLDNAARVAESVLDAPGRAPSSTSRGAQAIGVLNGLIGDELEATGSVLAGRMGIRVEGDDVPVTSAGLATAFPDATGHVVVFLHGLMETEYAWRRKDRATYGRRLQSDIGATPVLLRYNTGRHISDNGRELSALLTRVVLLWPTPVTSLTLIGHSMGGLVIRSACYAAEENGAPWLSKLRHTVSLGTPHLGAPLARGVHMSTAALRFTPVTRPFGEFLRRRSVGVRDLFHGNLIDDDWRWAEPDVLRQKPSAAIPLVEGVRHLYATASVTRDPRHPLGRIVGDGLVLTPSGRGEGRARRVGFRVDDGLHLGGAHHFTLLNSEVIYRWLCEHLRPRPQLPVGRSA</sequence>
<dbReference type="InterPro" id="IPR012908">
    <property type="entry name" value="PGAP1-ab_dom-like"/>
</dbReference>
<dbReference type="AlphaFoldDB" id="D0LDW5"/>
<evidence type="ECO:0000259" key="1">
    <source>
        <dbReference type="Pfam" id="PF07819"/>
    </source>
</evidence>
<feature type="domain" description="GPI inositol-deacylase PGAP1-like alpha/beta" evidence="1">
    <location>
        <begin position="195"/>
        <end position="269"/>
    </location>
</feature>
<dbReference type="HOGENOM" id="CLU_049416_0_0_11"/>
<dbReference type="SUPFAM" id="SSF53474">
    <property type="entry name" value="alpha/beta-Hydrolases"/>
    <property type="match status" value="1"/>
</dbReference>
<evidence type="ECO:0000313" key="2">
    <source>
        <dbReference type="EMBL" id="ACY21738.1"/>
    </source>
</evidence>
<gene>
    <name evidence="2" type="ordered locus">Gbro_2497</name>
</gene>